<evidence type="ECO:0000313" key="1">
    <source>
        <dbReference type="EMBL" id="PIT44308.1"/>
    </source>
</evidence>
<gene>
    <name evidence="1" type="ORF">BHC46_10290</name>
</gene>
<proteinExistence type="predicted"/>
<sequence>MKNYDIGKYADNLINNISKQVIDRSKHLPNGMQQQIVIDVRGQHLTPALELKIRQEIVQKSNGIIKREQIEFLKDKR</sequence>
<evidence type="ECO:0000313" key="2">
    <source>
        <dbReference type="Proteomes" id="UP000229970"/>
    </source>
</evidence>
<organism evidence="1 2">
    <name type="scientific">Snodgrassella alvi</name>
    <dbReference type="NCBI Taxonomy" id="1196083"/>
    <lineage>
        <taxon>Bacteria</taxon>
        <taxon>Pseudomonadati</taxon>
        <taxon>Pseudomonadota</taxon>
        <taxon>Betaproteobacteria</taxon>
        <taxon>Neisseriales</taxon>
        <taxon>Neisseriaceae</taxon>
        <taxon>Snodgrassella</taxon>
    </lineage>
</organism>
<dbReference type="EMBL" id="MEIP01000026">
    <property type="protein sequence ID" value="PIT44308.1"/>
    <property type="molecule type" value="Genomic_DNA"/>
</dbReference>
<name>A0A2N9XCD5_9NEIS</name>
<dbReference type="AlphaFoldDB" id="A0A2N9XCD5"/>
<accession>A0A2N9XCD5</accession>
<dbReference type="Proteomes" id="UP000229970">
    <property type="component" value="Unassembled WGS sequence"/>
</dbReference>
<reference evidence="1 2" key="1">
    <citation type="journal article" date="2017" name="MBio">
        <title>Type VI secretion-mediated competition in the bee gut microbiome.</title>
        <authorList>
            <person name="Steele M.I."/>
            <person name="Kwong W.K."/>
            <person name="Powell J.E."/>
            <person name="Whiteley M."/>
            <person name="Moran N.A."/>
        </authorList>
    </citation>
    <scope>NUCLEOTIDE SEQUENCE [LARGE SCALE GENOMIC DNA]</scope>
    <source>
        <strain evidence="1 2">Ruf1-X</strain>
    </source>
</reference>
<dbReference type="RefSeq" id="WP_051608374.1">
    <property type="nucleotide sequence ID" value="NZ_MEIP01000026.1"/>
</dbReference>
<protein>
    <submittedName>
        <fullName evidence="1">Uncharacterized protein</fullName>
    </submittedName>
</protein>
<comment type="caution">
    <text evidence="1">The sequence shown here is derived from an EMBL/GenBank/DDBJ whole genome shotgun (WGS) entry which is preliminary data.</text>
</comment>